<name>H3GR62_PHYRM</name>
<keyword evidence="1" id="KW-0479">Metal-binding</keyword>
<evidence type="ECO:0000256" key="3">
    <source>
        <dbReference type="SAM" id="SignalP"/>
    </source>
</evidence>
<dbReference type="GO" id="GO:0016491">
    <property type="term" value="F:oxidoreductase activity"/>
    <property type="evidence" value="ECO:0007669"/>
    <property type="project" value="InterPro"/>
</dbReference>
<dbReference type="STRING" id="164328.H3GR62"/>
<accession>H3GR62</accession>
<evidence type="ECO:0000259" key="4">
    <source>
        <dbReference type="PROSITE" id="PS00497"/>
    </source>
</evidence>
<dbReference type="InterPro" id="IPR050316">
    <property type="entry name" value="Tyrosinase/Hemocyanin"/>
</dbReference>
<dbReference type="InterPro" id="IPR008922">
    <property type="entry name" value="Di-copper_centre_dom_sf"/>
</dbReference>
<dbReference type="PROSITE" id="PS00497">
    <property type="entry name" value="TYROSINASE_1"/>
    <property type="match status" value="1"/>
</dbReference>
<dbReference type="PANTHER" id="PTHR11474:SF126">
    <property type="entry name" value="TYROSINASE-LIKE PROTEIN TYR-1-RELATED"/>
    <property type="match status" value="1"/>
</dbReference>
<evidence type="ECO:0000256" key="2">
    <source>
        <dbReference type="ARBA" id="ARBA00023008"/>
    </source>
</evidence>
<dbReference type="PANTHER" id="PTHR11474">
    <property type="entry name" value="TYROSINASE FAMILY MEMBER"/>
    <property type="match status" value="1"/>
</dbReference>
<dbReference type="PROSITE" id="PS00498">
    <property type="entry name" value="TYROSINASE_2"/>
    <property type="match status" value="1"/>
</dbReference>
<protein>
    <recommendedName>
        <fullName evidence="4 5">Tyrosinase copper-binding domain-containing protein</fullName>
    </recommendedName>
</protein>
<dbReference type="VEuPathDB" id="FungiDB:KRP23_4079"/>
<keyword evidence="3" id="KW-0732">Signal</keyword>
<dbReference type="Proteomes" id="UP000005238">
    <property type="component" value="Unassembled WGS sequence"/>
</dbReference>
<reference evidence="6" key="2">
    <citation type="submission" date="2015-06" db="UniProtKB">
        <authorList>
            <consortium name="EnsemblProtists"/>
        </authorList>
    </citation>
    <scope>IDENTIFICATION</scope>
    <source>
        <strain evidence="6">Pr102</strain>
    </source>
</reference>
<dbReference type="InParanoid" id="H3GR62"/>
<evidence type="ECO:0000256" key="1">
    <source>
        <dbReference type="ARBA" id="ARBA00022723"/>
    </source>
</evidence>
<dbReference type="SUPFAM" id="SSF48056">
    <property type="entry name" value="Di-copper centre-containing domain"/>
    <property type="match status" value="1"/>
</dbReference>
<dbReference type="OMA" id="YSHHTLI"/>
<dbReference type="Gene3D" id="1.10.1280.10">
    <property type="entry name" value="Di-copper center containing domain from catechol oxidase"/>
    <property type="match status" value="1"/>
</dbReference>
<dbReference type="InterPro" id="IPR002227">
    <property type="entry name" value="Tyrosinase_Cu-bd"/>
</dbReference>
<feature type="signal peptide" evidence="3">
    <location>
        <begin position="1"/>
        <end position="25"/>
    </location>
</feature>
<dbReference type="AlphaFoldDB" id="H3GR62"/>
<organism evidence="6 7">
    <name type="scientific">Phytophthora ramorum</name>
    <name type="common">Sudden oak death agent</name>
    <dbReference type="NCBI Taxonomy" id="164328"/>
    <lineage>
        <taxon>Eukaryota</taxon>
        <taxon>Sar</taxon>
        <taxon>Stramenopiles</taxon>
        <taxon>Oomycota</taxon>
        <taxon>Peronosporomycetes</taxon>
        <taxon>Peronosporales</taxon>
        <taxon>Peronosporaceae</taxon>
        <taxon>Phytophthora</taxon>
    </lineage>
</organism>
<dbReference type="EMBL" id="DS566036">
    <property type="status" value="NOT_ANNOTATED_CDS"/>
    <property type="molecule type" value="Genomic_DNA"/>
</dbReference>
<evidence type="ECO:0000313" key="7">
    <source>
        <dbReference type="Proteomes" id="UP000005238"/>
    </source>
</evidence>
<dbReference type="GO" id="GO:0046872">
    <property type="term" value="F:metal ion binding"/>
    <property type="evidence" value="ECO:0007669"/>
    <property type="project" value="UniProtKB-KW"/>
</dbReference>
<evidence type="ECO:0000313" key="6">
    <source>
        <dbReference type="EnsemblProtists" id="Phyra79343"/>
    </source>
</evidence>
<dbReference type="PRINTS" id="PR00092">
    <property type="entry name" value="TYROSINASE"/>
</dbReference>
<feature type="domain" description="Tyrosinase copper-binding" evidence="5">
    <location>
        <begin position="259"/>
        <end position="270"/>
    </location>
</feature>
<reference evidence="7" key="1">
    <citation type="journal article" date="2006" name="Science">
        <title>Phytophthora genome sequences uncover evolutionary origins and mechanisms of pathogenesis.</title>
        <authorList>
            <person name="Tyler B.M."/>
            <person name="Tripathy S."/>
            <person name="Zhang X."/>
            <person name="Dehal P."/>
            <person name="Jiang R.H."/>
            <person name="Aerts A."/>
            <person name="Arredondo F.D."/>
            <person name="Baxter L."/>
            <person name="Bensasson D."/>
            <person name="Beynon J.L."/>
            <person name="Chapman J."/>
            <person name="Damasceno C.M."/>
            <person name="Dorrance A.E."/>
            <person name="Dou D."/>
            <person name="Dickerman A.W."/>
            <person name="Dubchak I.L."/>
            <person name="Garbelotto M."/>
            <person name="Gijzen M."/>
            <person name="Gordon S.G."/>
            <person name="Govers F."/>
            <person name="Grunwald N.J."/>
            <person name="Huang W."/>
            <person name="Ivors K.L."/>
            <person name="Jones R.W."/>
            <person name="Kamoun S."/>
            <person name="Krampis K."/>
            <person name="Lamour K.H."/>
            <person name="Lee M.K."/>
            <person name="McDonald W.H."/>
            <person name="Medina M."/>
            <person name="Meijer H.J."/>
            <person name="Nordberg E.K."/>
            <person name="Maclean D.J."/>
            <person name="Ospina-Giraldo M.D."/>
            <person name="Morris P.F."/>
            <person name="Phuntumart V."/>
            <person name="Putnam N.H."/>
            <person name="Rash S."/>
            <person name="Rose J.K."/>
            <person name="Sakihama Y."/>
            <person name="Salamov A.A."/>
            <person name="Savidor A."/>
            <person name="Scheuring C.F."/>
            <person name="Smith B.M."/>
            <person name="Sobral B.W."/>
            <person name="Terry A."/>
            <person name="Torto-Alalibo T.A."/>
            <person name="Win J."/>
            <person name="Xu Z."/>
            <person name="Zhang H."/>
            <person name="Grigoriev I.V."/>
            <person name="Rokhsar D.S."/>
            <person name="Boore J.L."/>
        </authorList>
    </citation>
    <scope>NUCLEOTIDE SEQUENCE [LARGE SCALE GENOMIC DNA]</scope>
    <source>
        <strain evidence="7">Pr102</strain>
    </source>
</reference>
<feature type="domain" description="Tyrosinase copper-binding" evidence="4">
    <location>
        <begin position="82"/>
        <end position="99"/>
    </location>
</feature>
<dbReference type="VEuPathDB" id="FungiDB:KRP22_2664"/>
<dbReference type="EnsemblProtists" id="Phyra79343">
    <property type="protein sequence ID" value="Phyra79343"/>
    <property type="gene ID" value="Phyra79343"/>
</dbReference>
<dbReference type="eggNOG" id="ENOG502QSTB">
    <property type="taxonomic scope" value="Eukaryota"/>
</dbReference>
<keyword evidence="7" id="KW-1185">Reference proteome</keyword>
<dbReference type="PROSITE" id="PS51257">
    <property type="entry name" value="PROKAR_LIPOPROTEIN"/>
    <property type="match status" value="1"/>
</dbReference>
<evidence type="ECO:0000259" key="5">
    <source>
        <dbReference type="PROSITE" id="PS00498"/>
    </source>
</evidence>
<feature type="chain" id="PRO_5003585893" description="Tyrosinase copper-binding domain-containing protein" evidence="3">
    <location>
        <begin position="26"/>
        <end position="528"/>
    </location>
</feature>
<dbReference type="Pfam" id="PF00264">
    <property type="entry name" value="Tyrosinase"/>
    <property type="match status" value="1"/>
</dbReference>
<proteinExistence type="predicted"/>
<dbReference type="HOGENOM" id="CLU_018031_2_1_1"/>
<keyword evidence="2" id="KW-0186">Copper</keyword>
<sequence length="528" mass="58487">MASSRVLALWLVVTLLQLAVSTAHGQQVGTSCSQPRIRKSWDAYNDTEKALYIEAVGVAMDRGYHQKFVQIHTEQLTGLEAHQTCVFIYWHRMLLLGYENMLRSLNTAYQCITMPYWDHLSGSARQASSTCSSIESCSPIIADFGGTTIGLSKSLSVYGATIPYTVRTVCVAQGLASRFCGNNTGCAHCILRTRSKYLSATTYPNEASFGSVYQQVFTYSDSGSFTAAVERGIHIVGVLPDAVHNAMGGVMTYFQAPIDPVFYSHHTLIDLLQTIYFKCQNGNEKVFLSAANKASDPRFWTTCARSGGGNFSGSDNITMRALAYDGKTFVNVWQDSQNMLYPFFKDLPYKYADYVDAKDLGNYSYTYEISGGLANMYQNCKDSNTLSAASLLADEHQETTVSSLQKGKAPLYPSIGDGTEDDDAVRLWHITLFESAQIVGYQDWAARDQMEMIACLHHGECIGPVDDYTQLFHVNFGVQGHPRCFSILQDLVAGTRVIGIPEWREITSRFLPCPMQDGDDNDEEEAVA</sequence>